<feature type="transmembrane region" description="Helical" evidence="6">
    <location>
        <begin position="21"/>
        <end position="39"/>
    </location>
</feature>
<keyword evidence="5 6" id="KW-0472">Membrane</keyword>
<dbReference type="GO" id="GO:0015535">
    <property type="term" value="F:fucose:proton symporter activity"/>
    <property type="evidence" value="ECO:0007669"/>
    <property type="project" value="InterPro"/>
</dbReference>
<feature type="transmembrane region" description="Helical" evidence="6">
    <location>
        <begin position="408"/>
        <end position="426"/>
    </location>
</feature>
<keyword evidence="3 6" id="KW-0812">Transmembrane</keyword>
<comment type="subcellular location">
    <subcellularLocation>
        <location evidence="1">Cell inner membrane</location>
        <topology evidence="1">Multi-pass membrane protein</topology>
    </subcellularLocation>
</comment>
<dbReference type="AlphaFoldDB" id="A0A7W8J539"/>
<dbReference type="NCBIfam" id="TIGR00885">
    <property type="entry name" value="fucP"/>
    <property type="match status" value="1"/>
</dbReference>
<gene>
    <name evidence="7" type="ORF">HDF10_000666</name>
</gene>
<dbReference type="PANTHER" id="PTHR43702:SF11">
    <property type="entry name" value="L-FUCOSE-PROTON SYMPORTER"/>
    <property type="match status" value="1"/>
</dbReference>
<keyword evidence="4 6" id="KW-1133">Transmembrane helix</keyword>
<dbReference type="PANTHER" id="PTHR43702">
    <property type="entry name" value="L-FUCOSE-PROTON SYMPORTER"/>
    <property type="match status" value="1"/>
</dbReference>
<evidence type="ECO:0000256" key="6">
    <source>
        <dbReference type="SAM" id="Phobius"/>
    </source>
</evidence>
<comment type="caution">
    <text evidence="7">The sequence shown here is derived from an EMBL/GenBank/DDBJ whole genome shotgun (WGS) entry which is preliminary data.</text>
</comment>
<name>A0A7W8J539_9BACT</name>
<dbReference type="Pfam" id="PF07690">
    <property type="entry name" value="MFS_1"/>
    <property type="match status" value="1"/>
</dbReference>
<dbReference type="EMBL" id="JACHDZ010000001">
    <property type="protein sequence ID" value="MBB5342716.1"/>
    <property type="molecule type" value="Genomic_DNA"/>
</dbReference>
<evidence type="ECO:0000313" key="8">
    <source>
        <dbReference type="Proteomes" id="UP000569092"/>
    </source>
</evidence>
<feature type="transmembrane region" description="Helical" evidence="6">
    <location>
        <begin position="90"/>
        <end position="109"/>
    </location>
</feature>
<feature type="transmembrane region" description="Helical" evidence="6">
    <location>
        <begin position="59"/>
        <end position="83"/>
    </location>
</feature>
<feature type="transmembrane region" description="Helical" evidence="6">
    <location>
        <begin position="348"/>
        <end position="368"/>
    </location>
</feature>
<dbReference type="InterPro" id="IPR005275">
    <property type="entry name" value="Lfuc_symporter_FucP"/>
</dbReference>
<feature type="transmembrane region" description="Helical" evidence="6">
    <location>
        <begin position="207"/>
        <end position="227"/>
    </location>
</feature>
<evidence type="ECO:0000313" key="7">
    <source>
        <dbReference type="EMBL" id="MBB5342716.1"/>
    </source>
</evidence>
<dbReference type="InterPro" id="IPR036259">
    <property type="entry name" value="MFS_trans_sf"/>
</dbReference>
<proteinExistence type="predicted"/>
<dbReference type="InterPro" id="IPR011701">
    <property type="entry name" value="MFS"/>
</dbReference>
<dbReference type="Proteomes" id="UP000569092">
    <property type="component" value="Unassembled WGS sequence"/>
</dbReference>
<evidence type="ECO:0000256" key="1">
    <source>
        <dbReference type="ARBA" id="ARBA00004429"/>
    </source>
</evidence>
<keyword evidence="2" id="KW-1003">Cell membrane</keyword>
<reference evidence="7 8" key="1">
    <citation type="submission" date="2020-08" db="EMBL/GenBank/DDBJ databases">
        <title>Genomic Encyclopedia of Type Strains, Phase IV (KMG-V): Genome sequencing to study the core and pangenomes of soil and plant-associated prokaryotes.</title>
        <authorList>
            <person name="Whitman W."/>
        </authorList>
    </citation>
    <scope>NUCLEOTIDE SEQUENCE [LARGE SCALE GENOMIC DNA]</scope>
    <source>
        <strain evidence="7 8">M8US30</strain>
    </source>
</reference>
<dbReference type="InterPro" id="IPR050375">
    <property type="entry name" value="MFS_TsgA-like"/>
</dbReference>
<protein>
    <submittedName>
        <fullName evidence="7">FHS family L-fucose permease-like MFS transporter</fullName>
    </submittedName>
</protein>
<feature type="transmembrane region" description="Helical" evidence="6">
    <location>
        <begin position="161"/>
        <end position="179"/>
    </location>
</feature>
<feature type="transmembrane region" description="Helical" evidence="6">
    <location>
        <begin position="293"/>
        <end position="312"/>
    </location>
</feature>
<evidence type="ECO:0000256" key="3">
    <source>
        <dbReference type="ARBA" id="ARBA00022692"/>
    </source>
</evidence>
<sequence length="436" mass="47463">MQTTVKCSNDSPVSTRLIQHGALVPFALVTSLFFLWGMPNNLNDVLIRHFMKSFEISRFQAGLVQSAFYMGYFLLATPAALLMRRYGYKLGIICGLLLFGTGCFLFWPAAQIGRYSFFLGALFVIASGLSFLETAANPFIAQLGDASSAARRLNLAQSFNPLGAISGALIGTLFIFSGVELTGDQIRAMQRAGTYAHYLQTETLRVVTPYLVIGAAAILLAILVAWARFPPVSVQSHEGTLGMPGHGAYRELLRYPHFLLAILTQFMYVGAQVGTWSYFIQYVQDSVHAPERVAGYFLTGTLAGFGIGRFASSFLMRWIRADKLMGIYAIVNMALVAIGVLHPGWAGLWAIFLSSFFMSVMFPTIFALGLNDLGENTKIAASLLVMAIVGGAVLTPAMGLLARYGIQIAYLVPIAGYLAVMAYAFWGCHVKPRGRG</sequence>
<evidence type="ECO:0000256" key="4">
    <source>
        <dbReference type="ARBA" id="ARBA00022989"/>
    </source>
</evidence>
<feature type="transmembrane region" description="Helical" evidence="6">
    <location>
        <begin position="324"/>
        <end position="342"/>
    </location>
</feature>
<dbReference type="SUPFAM" id="SSF103473">
    <property type="entry name" value="MFS general substrate transporter"/>
    <property type="match status" value="1"/>
</dbReference>
<organism evidence="7 8">
    <name type="scientific">Tunturiibacter lichenicola</name>
    <dbReference type="NCBI Taxonomy" id="2051959"/>
    <lineage>
        <taxon>Bacteria</taxon>
        <taxon>Pseudomonadati</taxon>
        <taxon>Acidobacteriota</taxon>
        <taxon>Terriglobia</taxon>
        <taxon>Terriglobales</taxon>
        <taxon>Acidobacteriaceae</taxon>
        <taxon>Tunturiibacter</taxon>
    </lineage>
</organism>
<dbReference type="CDD" id="cd17394">
    <property type="entry name" value="MFS_FucP_like"/>
    <property type="match status" value="1"/>
</dbReference>
<feature type="transmembrane region" description="Helical" evidence="6">
    <location>
        <begin position="380"/>
        <end position="402"/>
    </location>
</feature>
<evidence type="ECO:0000256" key="5">
    <source>
        <dbReference type="ARBA" id="ARBA00023136"/>
    </source>
</evidence>
<feature type="transmembrane region" description="Helical" evidence="6">
    <location>
        <begin position="258"/>
        <end position="281"/>
    </location>
</feature>
<evidence type="ECO:0000256" key="2">
    <source>
        <dbReference type="ARBA" id="ARBA00022475"/>
    </source>
</evidence>
<accession>A0A7W8J539</accession>
<dbReference type="GO" id="GO:0005886">
    <property type="term" value="C:plasma membrane"/>
    <property type="evidence" value="ECO:0007669"/>
    <property type="project" value="UniProtKB-SubCell"/>
</dbReference>
<dbReference type="Gene3D" id="1.20.1250.20">
    <property type="entry name" value="MFS general substrate transporter like domains"/>
    <property type="match status" value="2"/>
</dbReference>